<keyword evidence="19" id="KW-0624">Polysaccharide degradation</keyword>
<keyword evidence="5" id="KW-1003">Cell membrane</keyword>
<evidence type="ECO:0000256" key="8">
    <source>
        <dbReference type="ARBA" id="ARBA00022622"/>
    </source>
</evidence>
<dbReference type="EMBL" id="CCFA01001702">
    <property type="protein sequence ID" value="CDW97409.1"/>
    <property type="molecule type" value="Genomic_DNA"/>
</dbReference>
<dbReference type="GO" id="GO:0098552">
    <property type="term" value="C:side of membrane"/>
    <property type="evidence" value="ECO:0007669"/>
    <property type="project" value="UniProtKB-KW"/>
</dbReference>
<evidence type="ECO:0000256" key="11">
    <source>
        <dbReference type="ARBA" id="ARBA00022801"/>
    </source>
</evidence>
<evidence type="ECO:0000256" key="24">
    <source>
        <dbReference type="SAM" id="SignalP"/>
    </source>
</evidence>
<evidence type="ECO:0000256" key="4">
    <source>
        <dbReference type="ARBA" id="ARBA00010973"/>
    </source>
</evidence>
<keyword evidence="10 24" id="KW-0732">Signal</keyword>
<keyword evidence="15" id="KW-0119">Carbohydrate metabolism</keyword>
<evidence type="ECO:0000256" key="12">
    <source>
        <dbReference type="ARBA" id="ARBA00023024"/>
    </source>
</evidence>
<gene>
    <name evidence="26" type="primary">SSCI30930.1</name>
</gene>
<sequence>MLKATTILLAVLLAFICQEQVNAHVGRGMPVHHHLKPRVGATTDQDRQLSIYRRSLHHDNDKRTHFLHESIHENVRRAVAKDRRELPPFDKRQSSSNFGGSTQSGSTGQTSDHGTTEDSAARLHNPSEQCTPYTLPAISHIIPQFPTVWDVADILPGDTEAMQLLQTINASGIVPADIGVRGTQPSSLIGSGLDGNYPLGQDPDCWWTDKMCTIPKHPGLLPDVTTCNEPYTWGYTFDDGPNCTHNALYDMWAANKQKASLMYIGSNVMDWPLEAQRGIVDGHHICVHTWSHRYMTALTTNQAFAELWYTIKVIKYVMGVTPTCWRPPYGDVDDRIRGIAQGLGLRTIMWNVDTNDWNIAPYGPIPTASMRQTYSSIISMATMAPAATGGVIVLEHELEQSAMNMSIEQYPAVKAAWKHVVPLNACLNITNPYPEDITYPDFNHYISGNVVASGLPDNHMDIATTAKVTAQGTLSGMGSTFPTATDGAGNSQKSLAQTAAPIGTDAARTTASANAQGGKEFSGASLSSPVSLLAPMLVAGCAMIGALLVFV</sequence>
<keyword evidence="23" id="KW-1133">Transmembrane helix</keyword>
<keyword evidence="13 23" id="KW-0472">Membrane</keyword>
<dbReference type="InterPro" id="IPR050248">
    <property type="entry name" value="Polysacc_deacetylase_ArnD"/>
</dbReference>
<proteinExistence type="inferred from homology"/>
<keyword evidence="6" id="KW-0134">Cell wall</keyword>
<evidence type="ECO:0000256" key="21">
    <source>
        <dbReference type="ARBA" id="ARBA00048494"/>
    </source>
</evidence>
<reference evidence="27" key="1">
    <citation type="submission" date="2014-06" db="EMBL/GenBank/DDBJ databases">
        <authorList>
            <person name="Berkman P.J."/>
        </authorList>
    </citation>
    <scope>NUCLEOTIDE SEQUENCE [LARGE SCALE GENOMIC DNA]</scope>
</reference>
<evidence type="ECO:0000256" key="17">
    <source>
        <dbReference type="ARBA" id="ARBA00023288"/>
    </source>
</evidence>
<keyword evidence="18" id="KW-0961">Cell wall biogenesis/degradation</keyword>
<feature type="region of interest" description="Disordered" evidence="22">
    <location>
        <begin position="82"/>
        <end position="120"/>
    </location>
</feature>
<evidence type="ECO:0000256" key="22">
    <source>
        <dbReference type="SAM" id="MobiDB-lite"/>
    </source>
</evidence>
<comment type="catalytic activity">
    <reaction evidence="21">
        <text>[(1-&gt;4)-N-acetyl-beta-D-glucosaminyl](n) + n H2O = chitosan + n acetate</text>
        <dbReference type="Rhea" id="RHEA:10464"/>
        <dbReference type="Rhea" id="RHEA-COMP:9593"/>
        <dbReference type="Rhea" id="RHEA-COMP:9597"/>
        <dbReference type="ChEBI" id="CHEBI:15377"/>
        <dbReference type="ChEBI" id="CHEBI:17029"/>
        <dbReference type="ChEBI" id="CHEBI:30089"/>
        <dbReference type="ChEBI" id="CHEBI:57704"/>
        <dbReference type="EC" id="3.5.1.41"/>
    </reaction>
    <physiologicalReaction direction="left-to-right" evidence="21">
        <dbReference type="Rhea" id="RHEA:10465"/>
    </physiologicalReaction>
</comment>
<dbReference type="AlphaFoldDB" id="A0A0F7S7U6"/>
<evidence type="ECO:0000256" key="7">
    <source>
        <dbReference type="ARBA" id="ARBA00022525"/>
    </source>
</evidence>
<dbReference type="InterPro" id="IPR011330">
    <property type="entry name" value="Glyco_hydro/deAcase_b/a-brl"/>
</dbReference>
<protein>
    <recommendedName>
        <fullName evidence="20">chitin deacetylase</fullName>
        <ecNumber evidence="20">3.5.1.41</ecNumber>
    </recommendedName>
</protein>
<comment type="similarity">
    <text evidence="4">Belongs to the polysaccharide deacetylase family.</text>
</comment>
<keyword evidence="14" id="KW-0325">Glycoprotein</keyword>
<dbReference type="GO" id="GO:0004099">
    <property type="term" value="F:chitin deacetylase activity"/>
    <property type="evidence" value="ECO:0007669"/>
    <property type="project" value="UniProtKB-EC"/>
</dbReference>
<evidence type="ECO:0000259" key="25">
    <source>
        <dbReference type="PROSITE" id="PS51677"/>
    </source>
</evidence>
<evidence type="ECO:0000256" key="3">
    <source>
        <dbReference type="ARBA" id="ARBA00004609"/>
    </source>
</evidence>
<name>A0A0F7S7U6_9BASI</name>
<evidence type="ECO:0000313" key="27">
    <source>
        <dbReference type="Proteomes" id="UP000242770"/>
    </source>
</evidence>
<dbReference type="FunFam" id="3.20.20.370:FF:000004">
    <property type="entry name" value="Related to Chitin deacetylase"/>
    <property type="match status" value="1"/>
</dbReference>
<dbReference type="Gene3D" id="3.20.20.370">
    <property type="entry name" value="Glycoside hydrolase/deacetylase"/>
    <property type="match status" value="1"/>
</dbReference>
<evidence type="ECO:0000256" key="10">
    <source>
        <dbReference type="ARBA" id="ARBA00022729"/>
    </source>
</evidence>
<dbReference type="GO" id="GO:0006032">
    <property type="term" value="P:chitin catabolic process"/>
    <property type="evidence" value="ECO:0007669"/>
    <property type="project" value="UniProtKB-KW"/>
</dbReference>
<feature type="compositionally biased region" description="Basic and acidic residues" evidence="22">
    <location>
        <begin position="82"/>
        <end position="93"/>
    </location>
</feature>
<evidence type="ECO:0000256" key="9">
    <source>
        <dbReference type="ARBA" id="ARBA00022723"/>
    </source>
</evidence>
<evidence type="ECO:0000256" key="13">
    <source>
        <dbReference type="ARBA" id="ARBA00023136"/>
    </source>
</evidence>
<keyword evidence="9" id="KW-0479">Metal-binding</keyword>
<dbReference type="Proteomes" id="UP000242770">
    <property type="component" value="Unassembled WGS sequence"/>
</dbReference>
<evidence type="ECO:0000256" key="23">
    <source>
        <dbReference type="SAM" id="Phobius"/>
    </source>
</evidence>
<keyword evidence="23" id="KW-0812">Transmembrane</keyword>
<evidence type="ECO:0000256" key="19">
    <source>
        <dbReference type="ARBA" id="ARBA00023326"/>
    </source>
</evidence>
<feature type="transmembrane region" description="Helical" evidence="23">
    <location>
        <begin position="532"/>
        <end position="550"/>
    </location>
</feature>
<dbReference type="SUPFAM" id="SSF88713">
    <property type="entry name" value="Glycoside hydrolase/deacetylase"/>
    <property type="match status" value="1"/>
</dbReference>
<evidence type="ECO:0000256" key="16">
    <source>
        <dbReference type="ARBA" id="ARBA00023285"/>
    </source>
</evidence>
<evidence type="ECO:0000256" key="14">
    <source>
        <dbReference type="ARBA" id="ARBA00023180"/>
    </source>
</evidence>
<dbReference type="GO" id="GO:0009272">
    <property type="term" value="P:fungal-type cell wall biogenesis"/>
    <property type="evidence" value="ECO:0007669"/>
    <property type="project" value="UniProtKB-ARBA"/>
</dbReference>
<feature type="signal peptide" evidence="24">
    <location>
        <begin position="1"/>
        <end position="23"/>
    </location>
</feature>
<feature type="compositionally biased region" description="Low complexity" evidence="22">
    <location>
        <begin position="94"/>
        <end position="113"/>
    </location>
</feature>
<keyword evidence="12" id="KW-0146">Chitin degradation</keyword>
<keyword evidence="16" id="KW-0170">Cobalt</keyword>
<dbReference type="GO" id="GO:0000272">
    <property type="term" value="P:polysaccharide catabolic process"/>
    <property type="evidence" value="ECO:0007669"/>
    <property type="project" value="UniProtKB-KW"/>
</dbReference>
<evidence type="ECO:0000256" key="6">
    <source>
        <dbReference type="ARBA" id="ARBA00022512"/>
    </source>
</evidence>
<dbReference type="PROSITE" id="PS51677">
    <property type="entry name" value="NODB"/>
    <property type="match status" value="1"/>
</dbReference>
<accession>A0A0F7S7U6</accession>
<evidence type="ECO:0000256" key="20">
    <source>
        <dbReference type="ARBA" id="ARBA00024056"/>
    </source>
</evidence>
<keyword evidence="11" id="KW-0378">Hydrolase</keyword>
<dbReference type="PANTHER" id="PTHR10587:SF98">
    <property type="entry name" value="CHITIN DEACETYLASE"/>
    <property type="match status" value="1"/>
</dbReference>
<evidence type="ECO:0000256" key="15">
    <source>
        <dbReference type="ARBA" id="ARBA00023277"/>
    </source>
</evidence>
<organism evidence="26 27">
    <name type="scientific">Sporisorium scitamineum</name>
    <dbReference type="NCBI Taxonomy" id="49012"/>
    <lineage>
        <taxon>Eukaryota</taxon>
        <taxon>Fungi</taxon>
        <taxon>Dikarya</taxon>
        <taxon>Basidiomycota</taxon>
        <taxon>Ustilaginomycotina</taxon>
        <taxon>Ustilaginomycetes</taxon>
        <taxon>Ustilaginales</taxon>
        <taxon>Ustilaginaceae</taxon>
        <taxon>Sporisorium</taxon>
    </lineage>
</organism>
<feature type="chain" id="PRO_5002522104" description="chitin deacetylase" evidence="24">
    <location>
        <begin position="24"/>
        <end position="551"/>
    </location>
</feature>
<comment type="subcellular location">
    <subcellularLocation>
        <location evidence="3">Cell membrane</location>
        <topology evidence="3">Lipid-anchor</topology>
        <topology evidence="3">GPI-anchor</topology>
    </subcellularLocation>
    <subcellularLocation>
        <location evidence="2">Secreted</location>
        <location evidence="2">Cell wall</location>
    </subcellularLocation>
</comment>
<dbReference type="PANTHER" id="PTHR10587">
    <property type="entry name" value="GLYCOSYL TRANSFERASE-RELATED"/>
    <property type="match status" value="1"/>
</dbReference>
<comment type="cofactor">
    <cofactor evidence="1">
        <name>Co(2+)</name>
        <dbReference type="ChEBI" id="CHEBI:48828"/>
    </cofactor>
</comment>
<dbReference type="EC" id="3.5.1.41" evidence="20"/>
<dbReference type="GO" id="GO:0046872">
    <property type="term" value="F:metal ion binding"/>
    <property type="evidence" value="ECO:0007669"/>
    <property type="project" value="UniProtKB-KW"/>
</dbReference>
<dbReference type="GO" id="GO:0005886">
    <property type="term" value="C:plasma membrane"/>
    <property type="evidence" value="ECO:0007669"/>
    <property type="project" value="UniProtKB-SubCell"/>
</dbReference>
<feature type="domain" description="NodB homology" evidence="25">
    <location>
        <begin position="231"/>
        <end position="426"/>
    </location>
</feature>
<evidence type="ECO:0000256" key="1">
    <source>
        <dbReference type="ARBA" id="ARBA00001941"/>
    </source>
</evidence>
<keyword evidence="8" id="KW-0336">GPI-anchor</keyword>
<dbReference type="GO" id="GO:0071555">
    <property type="term" value="P:cell wall organization"/>
    <property type="evidence" value="ECO:0007669"/>
    <property type="project" value="UniProtKB-KW"/>
</dbReference>
<evidence type="ECO:0000256" key="18">
    <source>
        <dbReference type="ARBA" id="ARBA00023316"/>
    </source>
</evidence>
<keyword evidence="27" id="KW-1185">Reference proteome</keyword>
<dbReference type="STRING" id="49012.A0A0F7S7U6"/>
<dbReference type="InterPro" id="IPR002509">
    <property type="entry name" value="NODB_dom"/>
</dbReference>
<evidence type="ECO:0000256" key="2">
    <source>
        <dbReference type="ARBA" id="ARBA00004191"/>
    </source>
</evidence>
<keyword evidence="17" id="KW-0449">Lipoprotein</keyword>
<keyword evidence="7" id="KW-0964">Secreted</keyword>
<evidence type="ECO:0000313" key="26">
    <source>
        <dbReference type="EMBL" id="CDW97409.1"/>
    </source>
</evidence>
<dbReference type="Pfam" id="PF01522">
    <property type="entry name" value="Polysacc_deac_1"/>
    <property type="match status" value="1"/>
</dbReference>
<evidence type="ECO:0000256" key="5">
    <source>
        <dbReference type="ARBA" id="ARBA00022475"/>
    </source>
</evidence>